<evidence type="ECO:0000313" key="1">
    <source>
        <dbReference type="EMBL" id="NDY41234.1"/>
    </source>
</evidence>
<protein>
    <submittedName>
        <fullName evidence="1">Uncharacterized protein</fullName>
    </submittedName>
</protein>
<name>A0A6N9TN72_DISTH</name>
<accession>A0A6N9TN72</accession>
<evidence type="ECO:0000313" key="2">
    <source>
        <dbReference type="Proteomes" id="UP000469346"/>
    </source>
</evidence>
<dbReference type="RefSeq" id="WP_163297325.1">
    <property type="nucleotide sequence ID" value="NZ_JAAGRR010000001.1"/>
</dbReference>
<proteinExistence type="predicted"/>
<gene>
    <name evidence="1" type="ORF">G3N55_00015</name>
</gene>
<reference evidence="1 2" key="1">
    <citation type="submission" date="2020-02" db="EMBL/GenBank/DDBJ databases">
        <title>Comparative genomics of sulfur disproportionating microorganisms.</title>
        <authorList>
            <person name="Ward L.M."/>
            <person name="Bertran E."/>
            <person name="Johnston D.T."/>
        </authorList>
    </citation>
    <scope>NUCLEOTIDE SEQUENCE [LARGE SCALE GENOMIC DNA]</scope>
    <source>
        <strain evidence="1 2">DSM 100025</strain>
    </source>
</reference>
<keyword evidence="2" id="KW-1185">Reference proteome</keyword>
<organism evidence="1 2">
    <name type="scientific">Dissulfurirhabdus thermomarina</name>
    <dbReference type="NCBI Taxonomy" id="1765737"/>
    <lineage>
        <taxon>Bacteria</taxon>
        <taxon>Deltaproteobacteria</taxon>
        <taxon>Dissulfurirhabdaceae</taxon>
        <taxon>Dissulfurirhabdus</taxon>
    </lineage>
</organism>
<sequence length="76" mass="9035">MRTTRGDSIRRWLLVTAMLSAVCSMGCARRDVVVIPADRMIRPLPDGNYEVTPAWLQERYRLERWQAEELKRCRQR</sequence>
<comment type="caution">
    <text evidence="1">The sequence shown here is derived from an EMBL/GenBank/DDBJ whole genome shotgun (WGS) entry which is preliminary data.</text>
</comment>
<dbReference type="AlphaFoldDB" id="A0A6N9TN72"/>
<dbReference type="EMBL" id="JAAGRR010000001">
    <property type="protein sequence ID" value="NDY41234.1"/>
    <property type="molecule type" value="Genomic_DNA"/>
</dbReference>
<dbReference type="Proteomes" id="UP000469346">
    <property type="component" value="Unassembled WGS sequence"/>
</dbReference>